<comment type="caution">
    <text evidence="2">The sequence shown here is derived from an EMBL/GenBank/DDBJ whole genome shotgun (WGS) entry which is preliminary data.</text>
</comment>
<dbReference type="EMBL" id="LABZ01000160">
    <property type="protein sequence ID" value="KMO35631.1"/>
    <property type="molecule type" value="Genomic_DNA"/>
</dbReference>
<dbReference type="AlphaFoldDB" id="A0A0J6V9G9"/>
<gene>
    <name evidence="2" type="ORF">VQ03_21510</name>
</gene>
<accession>A0A0J6V9G9</accession>
<feature type="compositionally biased region" description="Low complexity" evidence="1">
    <location>
        <begin position="27"/>
        <end position="43"/>
    </location>
</feature>
<evidence type="ECO:0000313" key="3">
    <source>
        <dbReference type="Proteomes" id="UP000036449"/>
    </source>
</evidence>
<evidence type="ECO:0000313" key="2">
    <source>
        <dbReference type="EMBL" id="KMO35631.1"/>
    </source>
</evidence>
<evidence type="ECO:0000256" key="1">
    <source>
        <dbReference type="SAM" id="MobiDB-lite"/>
    </source>
</evidence>
<feature type="region of interest" description="Disordered" evidence="1">
    <location>
        <begin position="75"/>
        <end position="121"/>
    </location>
</feature>
<keyword evidence="3" id="KW-1185">Reference proteome</keyword>
<reference evidence="2 3" key="1">
    <citation type="submission" date="2015-03" db="EMBL/GenBank/DDBJ databases">
        <title>Genome sequencing of Methylobacterium tarhaniae DSM 25844.</title>
        <authorList>
            <person name="Chaudhry V."/>
            <person name="Patil P.B."/>
        </authorList>
    </citation>
    <scope>NUCLEOTIDE SEQUENCE [LARGE SCALE GENOMIC DNA]</scope>
    <source>
        <strain evidence="2 3">DSM 25844</strain>
    </source>
</reference>
<sequence length="136" mass="14548">MPKSSIATRTPSALIRRRVARARTGSRTRAVSVISSSRRAGARPVVNRTSWTSSAKPGAWSCTAETLTAMRSGLSQEAASRQLSRRTHSPIPKMLPVSSEIGMNRSGGTVPRSGWCQRKSASNPTTVPLSIAICGW</sequence>
<dbReference type="Proteomes" id="UP000036449">
    <property type="component" value="Unassembled WGS sequence"/>
</dbReference>
<protein>
    <submittedName>
        <fullName evidence="2">Uncharacterized protein</fullName>
    </submittedName>
</protein>
<dbReference type="PATRIC" id="fig|1187852.3.peg.1800"/>
<feature type="region of interest" description="Disordered" evidence="1">
    <location>
        <begin position="22"/>
        <end position="56"/>
    </location>
</feature>
<name>A0A0J6V9G9_9HYPH</name>
<proteinExistence type="predicted"/>
<organism evidence="2 3">
    <name type="scientific">Methylobacterium tarhaniae</name>
    <dbReference type="NCBI Taxonomy" id="1187852"/>
    <lineage>
        <taxon>Bacteria</taxon>
        <taxon>Pseudomonadati</taxon>
        <taxon>Pseudomonadota</taxon>
        <taxon>Alphaproteobacteria</taxon>
        <taxon>Hyphomicrobiales</taxon>
        <taxon>Methylobacteriaceae</taxon>
        <taxon>Methylobacterium</taxon>
    </lineage>
</organism>